<dbReference type="EMBL" id="JAPDIA010000001">
    <property type="protein sequence ID" value="MDG0808003.1"/>
    <property type="molecule type" value="Genomic_DNA"/>
</dbReference>
<proteinExistence type="predicted"/>
<evidence type="ECO:0000313" key="2">
    <source>
        <dbReference type="Proteomes" id="UP001153404"/>
    </source>
</evidence>
<dbReference type="RefSeq" id="WP_277528205.1">
    <property type="nucleotide sequence ID" value="NZ_JAPDIA010000001.1"/>
</dbReference>
<reference evidence="1" key="1">
    <citation type="submission" date="2022-10" db="EMBL/GenBank/DDBJ databases">
        <title>Comparative genomic analysis of Cohnella hashimotonis sp. nov., isolated from the International Space Station.</title>
        <authorList>
            <person name="Simpson A."/>
            <person name="Venkateswaran K."/>
        </authorList>
    </citation>
    <scope>NUCLEOTIDE SEQUENCE</scope>
    <source>
        <strain evidence="1">DSM 28161</strain>
    </source>
</reference>
<evidence type="ECO:0000313" key="1">
    <source>
        <dbReference type="EMBL" id="MDG0808003.1"/>
    </source>
</evidence>
<comment type="caution">
    <text evidence="1">The sequence shown here is derived from an EMBL/GenBank/DDBJ whole genome shotgun (WGS) entry which is preliminary data.</text>
</comment>
<keyword evidence="2" id="KW-1185">Reference proteome</keyword>
<accession>A0A9X4QR90</accession>
<protein>
    <submittedName>
        <fullName evidence="1">Uncharacterized protein</fullName>
    </submittedName>
</protein>
<dbReference type="Proteomes" id="UP001153404">
    <property type="component" value="Unassembled WGS sequence"/>
</dbReference>
<sequence>MRSKRDAQVRPGHYVVVREGNDLVAHCAQKRFPVELIGILLTVHVPYVRAEAFNFEDEFDVQKNPDKVAKVGYAPPIHHLVLGMQSVEIAAEPPPYVFAKQLFRLPVSAFKPASAFPGPPGQMVFHKRGMRLLEVHHSPINPSP</sequence>
<name>A0A9X4QR90_9BACL</name>
<gene>
    <name evidence="1" type="ORF">OMP40_00235</name>
</gene>
<organism evidence="1 2">
    <name type="scientific">Cohnella rhizosphaerae</name>
    <dbReference type="NCBI Taxonomy" id="1457232"/>
    <lineage>
        <taxon>Bacteria</taxon>
        <taxon>Bacillati</taxon>
        <taxon>Bacillota</taxon>
        <taxon>Bacilli</taxon>
        <taxon>Bacillales</taxon>
        <taxon>Paenibacillaceae</taxon>
        <taxon>Cohnella</taxon>
    </lineage>
</organism>
<dbReference type="AlphaFoldDB" id="A0A9X4QR90"/>